<organism evidence="13 14">
    <name type="scientific">Sphingobium nicotianae</name>
    <dbReference type="NCBI Taxonomy" id="2782607"/>
    <lineage>
        <taxon>Bacteria</taxon>
        <taxon>Pseudomonadati</taxon>
        <taxon>Pseudomonadota</taxon>
        <taxon>Alphaproteobacteria</taxon>
        <taxon>Sphingomonadales</taxon>
        <taxon>Sphingomonadaceae</taxon>
        <taxon>Sphingobium</taxon>
    </lineage>
</organism>
<sequence length="151" mass="16438">MAARISVRVETEDFDPGDELAVLEALPGGAVASFTGLVRDEGGLKALHLDHYPGMTQRQIEEIVRQAAARWPLLGVTVIHRHGTLPVGARIVFVGTASSHRVAALEACAFLIDWLKVSAPFWKQAIRQDGGREWVEAIGADDARASAWDMR</sequence>
<comment type="subunit">
    <text evidence="7">Heterotetramer of 2 MoaD subunits and 2 MoaE subunits. Also stable as homodimer. The enzyme changes between these two forms during catalysis.</text>
</comment>
<dbReference type="EMBL" id="JAHGAW010000009">
    <property type="protein sequence ID" value="MBT2188072.1"/>
    <property type="molecule type" value="Genomic_DNA"/>
</dbReference>
<evidence type="ECO:0000313" key="14">
    <source>
        <dbReference type="Proteomes" id="UP001138757"/>
    </source>
</evidence>
<proteinExistence type="inferred from homology"/>
<evidence type="ECO:0000313" key="13">
    <source>
        <dbReference type="EMBL" id="MBT2188072.1"/>
    </source>
</evidence>
<evidence type="ECO:0000256" key="5">
    <source>
        <dbReference type="ARBA" id="ARBA00023150"/>
    </source>
</evidence>
<dbReference type="AlphaFoldDB" id="A0A9X1DDB5"/>
<evidence type="ECO:0000256" key="8">
    <source>
        <dbReference type="ARBA" id="ARBA00029745"/>
    </source>
</evidence>
<comment type="catalytic activity">
    <reaction evidence="12">
        <text>2 [molybdopterin-synthase sulfur-carrier protein]-C-terminal-Gly-aminoethanethioate + cyclic pyranopterin phosphate + H2O = molybdopterin + 2 [molybdopterin-synthase sulfur-carrier protein]-C-terminal Gly-Gly + 2 H(+)</text>
        <dbReference type="Rhea" id="RHEA:26333"/>
        <dbReference type="Rhea" id="RHEA-COMP:12202"/>
        <dbReference type="Rhea" id="RHEA-COMP:19907"/>
        <dbReference type="ChEBI" id="CHEBI:15377"/>
        <dbReference type="ChEBI" id="CHEBI:15378"/>
        <dbReference type="ChEBI" id="CHEBI:58698"/>
        <dbReference type="ChEBI" id="CHEBI:59648"/>
        <dbReference type="ChEBI" id="CHEBI:90778"/>
        <dbReference type="ChEBI" id="CHEBI:232372"/>
        <dbReference type="EC" id="2.8.1.12"/>
    </reaction>
</comment>
<evidence type="ECO:0000256" key="10">
    <source>
        <dbReference type="ARBA" id="ARBA00030781"/>
    </source>
</evidence>
<comment type="similarity">
    <text evidence="2">Belongs to the MoaE family.</text>
</comment>
<evidence type="ECO:0000256" key="1">
    <source>
        <dbReference type="ARBA" id="ARBA00005046"/>
    </source>
</evidence>
<evidence type="ECO:0000256" key="12">
    <source>
        <dbReference type="ARBA" id="ARBA00049878"/>
    </source>
</evidence>
<dbReference type="PANTHER" id="PTHR23404">
    <property type="entry name" value="MOLYBDOPTERIN SYNTHASE RELATED"/>
    <property type="match status" value="1"/>
</dbReference>
<keyword evidence="5" id="KW-0501">Molybdenum cofactor biosynthesis</keyword>
<evidence type="ECO:0000256" key="6">
    <source>
        <dbReference type="ARBA" id="ARBA00025448"/>
    </source>
</evidence>
<dbReference type="InterPro" id="IPR003448">
    <property type="entry name" value="Mopterin_biosynth_MoaE"/>
</dbReference>
<comment type="function">
    <text evidence="6">Converts molybdopterin precursor Z into molybdopterin. This requires the incorporation of two sulfur atoms into precursor Z to generate a dithiolene group. The sulfur is provided by MoaD.</text>
</comment>
<dbReference type="GO" id="GO:0006777">
    <property type="term" value="P:Mo-molybdopterin cofactor biosynthetic process"/>
    <property type="evidence" value="ECO:0007669"/>
    <property type="project" value="UniProtKB-KW"/>
</dbReference>
<dbReference type="CDD" id="cd00756">
    <property type="entry name" value="MoaE"/>
    <property type="match status" value="1"/>
</dbReference>
<dbReference type="Gene3D" id="3.90.1170.40">
    <property type="entry name" value="Molybdopterin biosynthesis MoaE subunit"/>
    <property type="match status" value="1"/>
</dbReference>
<dbReference type="Proteomes" id="UP001138757">
    <property type="component" value="Unassembled WGS sequence"/>
</dbReference>
<evidence type="ECO:0000256" key="2">
    <source>
        <dbReference type="ARBA" id="ARBA00005426"/>
    </source>
</evidence>
<reference evidence="13" key="1">
    <citation type="submission" date="2021-05" db="EMBL/GenBank/DDBJ databases">
        <title>Genome of Sphingobium sp. strain.</title>
        <authorList>
            <person name="Fan R."/>
        </authorList>
    </citation>
    <scope>NUCLEOTIDE SEQUENCE</scope>
    <source>
        <strain evidence="13">H33</strain>
    </source>
</reference>
<comment type="caution">
    <text evidence="13">The sequence shown here is derived from an EMBL/GenBank/DDBJ whole genome shotgun (WGS) entry which is preliminary data.</text>
</comment>
<evidence type="ECO:0000256" key="3">
    <source>
        <dbReference type="ARBA" id="ARBA00011950"/>
    </source>
</evidence>
<dbReference type="Pfam" id="PF02391">
    <property type="entry name" value="MoaE"/>
    <property type="match status" value="1"/>
</dbReference>
<evidence type="ECO:0000256" key="7">
    <source>
        <dbReference type="ARBA" id="ARBA00026066"/>
    </source>
</evidence>
<protein>
    <recommendedName>
        <fullName evidence="4">Molybdopterin synthase catalytic subunit</fullName>
        <ecNumber evidence="3">2.8.1.12</ecNumber>
    </recommendedName>
    <alternativeName>
        <fullName evidence="10">MPT synthase subunit 2</fullName>
    </alternativeName>
    <alternativeName>
        <fullName evidence="8">Molybdenum cofactor biosynthesis protein E</fullName>
    </alternativeName>
    <alternativeName>
        <fullName evidence="9">Molybdopterin-converting factor large subunit</fullName>
    </alternativeName>
    <alternativeName>
        <fullName evidence="11">Molybdopterin-converting factor subunit 2</fullName>
    </alternativeName>
</protein>
<name>A0A9X1DDB5_9SPHN</name>
<dbReference type="SUPFAM" id="SSF54690">
    <property type="entry name" value="Molybdopterin synthase subunit MoaE"/>
    <property type="match status" value="1"/>
</dbReference>
<dbReference type="InterPro" id="IPR036563">
    <property type="entry name" value="MoaE_sf"/>
</dbReference>
<evidence type="ECO:0000256" key="11">
    <source>
        <dbReference type="ARBA" id="ARBA00032474"/>
    </source>
</evidence>
<evidence type="ECO:0000256" key="9">
    <source>
        <dbReference type="ARBA" id="ARBA00030407"/>
    </source>
</evidence>
<keyword evidence="14" id="KW-1185">Reference proteome</keyword>
<dbReference type="RefSeq" id="WP_214624330.1">
    <property type="nucleotide sequence ID" value="NZ_JAHGAW010000009.1"/>
</dbReference>
<gene>
    <name evidence="13" type="ORF">KK488_14045</name>
</gene>
<comment type="pathway">
    <text evidence="1">Cofactor biosynthesis; molybdopterin biosynthesis.</text>
</comment>
<evidence type="ECO:0000256" key="4">
    <source>
        <dbReference type="ARBA" id="ARBA00013858"/>
    </source>
</evidence>
<dbReference type="EC" id="2.8.1.12" evidence="3"/>
<accession>A0A9X1DDB5</accession>
<dbReference type="GO" id="GO:0030366">
    <property type="term" value="F:molybdopterin synthase activity"/>
    <property type="evidence" value="ECO:0007669"/>
    <property type="project" value="UniProtKB-EC"/>
</dbReference>